<dbReference type="InterPro" id="IPR010064">
    <property type="entry name" value="HK97-gp10_tail"/>
</dbReference>
<dbReference type="EMBL" id="UYIO01000001">
    <property type="protein sequence ID" value="VDG76911.1"/>
    <property type="molecule type" value="Genomic_DNA"/>
</dbReference>
<dbReference type="AlphaFoldDB" id="A0A7Z8Y9P5"/>
<dbReference type="RefSeq" id="WP_185934206.1">
    <property type="nucleotide sequence ID" value="NZ_UYIO01000001.1"/>
</dbReference>
<dbReference type="Proteomes" id="UP000269974">
    <property type="component" value="Unassembled WGS sequence"/>
</dbReference>
<sequence>MKFNDAQLSITQGETGLYVTGLRETIRALERSGAATADIKETMRTIANVVAGPARQMVPIGKTGKLLSSIRVGAAKTKATVRAGSARVPYAGIIHYGWPERKIRARPFLDDARASRLTEIQSALIDGLGKILDSYQLDNNL</sequence>
<comment type="caution">
    <text evidence="1">The sequence shown here is derived from an EMBL/GenBank/DDBJ whole genome shotgun (WGS) entry which is preliminary data.</text>
</comment>
<proteinExistence type="predicted"/>
<evidence type="ECO:0000313" key="1">
    <source>
        <dbReference type="EMBL" id="VDG76911.1"/>
    </source>
</evidence>
<reference evidence="1 2" key="1">
    <citation type="submission" date="2018-11" db="EMBL/GenBank/DDBJ databases">
        <authorList>
            <consortium name="Pathogen Informatics"/>
        </authorList>
    </citation>
    <scope>NUCLEOTIDE SEQUENCE [LARGE SCALE GENOMIC DNA]</scope>
    <source>
        <strain evidence="1 2">NCTC10327</strain>
    </source>
</reference>
<name>A0A7Z8Y9P5_9ACTO</name>
<gene>
    <name evidence="1" type="ORF">NCTC10327_01545</name>
</gene>
<organism evidence="1 2">
    <name type="scientific">Actinobaculum suis</name>
    <dbReference type="NCBI Taxonomy" id="1657"/>
    <lineage>
        <taxon>Bacteria</taxon>
        <taxon>Bacillati</taxon>
        <taxon>Actinomycetota</taxon>
        <taxon>Actinomycetes</taxon>
        <taxon>Actinomycetales</taxon>
        <taxon>Actinomycetaceae</taxon>
        <taxon>Actinobaculum</taxon>
    </lineage>
</organism>
<evidence type="ECO:0000313" key="2">
    <source>
        <dbReference type="Proteomes" id="UP000269974"/>
    </source>
</evidence>
<protein>
    <submittedName>
        <fullName evidence="1">Bacteriophage protein of uncharacterized function (DUF646)</fullName>
    </submittedName>
</protein>
<dbReference type="Pfam" id="PF04883">
    <property type="entry name" value="HK97-gp10_like"/>
    <property type="match status" value="1"/>
</dbReference>
<accession>A0A7Z8Y9P5</accession>